<keyword evidence="3" id="KW-1185">Reference proteome</keyword>
<reference evidence="2 3" key="1">
    <citation type="submission" date="2018-10" db="EMBL/GenBank/DDBJ databases">
        <title>Phylogenomics of Brevibacillus.</title>
        <authorList>
            <person name="Dunlap C."/>
        </authorList>
    </citation>
    <scope>NUCLEOTIDE SEQUENCE [LARGE SCALE GENOMIC DNA]</scope>
    <source>
        <strain evidence="2 3">JCM 15716</strain>
    </source>
</reference>
<evidence type="ECO:0000313" key="3">
    <source>
        <dbReference type="Proteomes" id="UP000271031"/>
    </source>
</evidence>
<comment type="caution">
    <text evidence="2">The sequence shown here is derived from an EMBL/GenBank/DDBJ whole genome shotgun (WGS) entry which is preliminary data.</text>
</comment>
<dbReference type="GO" id="GO:0015562">
    <property type="term" value="F:efflux transmembrane transporter activity"/>
    <property type="evidence" value="ECO:0007669"/>
    <property type="project" value="TreeGrafter"/>
</dbReference>
<gene>
    <name evidence="2" type="ORF">EDM56_19200</name>
</gene>
<sequence length="412" mass="45785">MTRRSWKRRTMCTNWKTAGSREGTQMKSNTERFVRWLLPFAASSLLLSGCALFPKEEAVLAPPLVEPAPVSYEVAKVERETIAKSIKGSSTFTSPIKHELYFRDPTEPLQSFDVKVGDHVKKGQVVATLDAGDIELDIQTAEFELKKAQLELKAAQMNDPYTLEGAKLELARAELYAKVDETKLAALDVAKAKLRVAELQDTEKKRYEIDVAQMNVSEKQMRLQTLKKKYEDTRLVSPIAGEVTFVSNEAVGDKPEALQPLVTVADPTKLFVLYKAPDVEYLKEIGVGMRVSLTLKDNTKLDGRVVQAPNGIPADLTEAQFKEHGDSLVIAADKLSEKVEMGTPVDLEIKLSEHVGVLTIPIKALHEFDGRHFVQVLDGKSKREIDVETGIQNALKVEIVKGLQEGQTVIME</sequence>
<dbReference type="InterPro" id="IPR058627">
    <property type="entry name" value="MdtA-like_C"/>
</dbReference>
<name>A0A3M8DAT1_9BACL</name>
<accession>A0A3M8DAT1</accession>
<dbReference type="Gene3D" id="2.40.50.100">
    <property type="match status" value="1"/>
</dbReference>
<dbReference type="Proteomes" id="UP000271031">
    <property type="component" value="Unassembled WGS sequence"/>
</dbReference>
<evidence type="ECO:0000313" key="2">
    <source>
        <dbReference type="EMBL" id="RNB85043.1"/>
    </source>
</evidence>
<dbReference type="OrthoDB" id="1817080at2"/>
<dbReference type="Pfam" id="PF25967">
    <property type="entry name" value="RND-MFP_C"/>
    <property type="match status" value="1"/>
</dbReference>
<protein>
    <submittedName>
        <fullName evidence="2">Efflux RND transporter periplasmic adaptor subunit</fullName>
    </submittedName>
</protein>
<dbReference type="Gene3D" id="1.10.287.470">
    <property type="entry name" value="Helix hairpin bin"/>
    <property type="match status" value="1"/>
</dbReference>
<organism evidence="2 3">
    <name type="scientific">Brevibacillus fluminis</name>
    <dbReference type="NCBI Taxonomy" id="511487"/>
    <lineage>
        <taxon>Bacteria</taxon>
        <taxon>Bacillati</taxon>
        <taxon>Bacillota</taxon>
        <taxon>Bacilli</taxon>
        <taxon>Bacillales</taxon>
        <taxon>Paenibacillaceae</taxon>
        <taxon>Brevibacillus</taxon>
    </lineage>
</organism>
<evidence type="ECO:0000259" key="1">
    <source>
        <dbReference type="Pfam" id="PF25967"/>
    </source>
</evidence>
<dbReference type="GO" id="GO:1990281">
    <property type="term" value="C:efflux pump complex"/>
    <property type="evidence" value="ECO:0007669"/>
    <property type="project" value="TreeGrafter"/>
</dbReference>
<dbReference type="Gene3D" id="2.40.30.170">
    <property type="match status" value="1"/>
</dbReference>
<dbReference type="AlphaFoldDB" id="A0A3M8DAT1"/>
<dbReference type="Gene3D" id="2.40.420.20">
    <property type="match status" value="1"/>
</dbReference>
<dbReference type="EMBL" id="RHHQ01000015">
    <property type="protein sequence ID" value="RNB85043.1"/>
    <property type="molecule type" value="Genomic_DNA"/>
</dbReference>
<feature type="domain" description="Multidrug resistance protein MdtA-like C-terminal permuted SH3" evidence="1">
    <location>
        <begin position="357"/>
        <end position="411"/>
    </location>
</feature>
<dbReference type="PANTHER" id="PTHR30469">
    <property type="entry name" value="MULTIDRUG RESISTANCE PROTEIN MDTA"/>
    <property type="match status" value="1"/>
</dbReference>
<proteinExistence type="predicted"/>